<dbReference type="OrthoDB" id="92254at2"/>
<dbReference type="AlphaFoldDB" id="A0A1I1QWZ7"/>
<dbReference type="Gene3D" id="1.25.20.10">
    <property type="entry name" value="Bacterial muramidases"/>
    <property type="match status" value="1"/>
</dbReference>
<feature type="chain" id="PRO_5011732952" evidence="3">
    <location>
        <begin position="21"/>
        <end position="654"/>
    </location>
</feature>
<dbReference type="InterPro" id="IPR008258">
    <property type="entry name" value="Transglycosylase_SLT_dom_1"/>
</dbReference>
<dbReference type="CDD" id="cd13401">
    <property type="entry name" value="Slt70-like"/>
    <property type="match status" value="1"/>
</dbReference>
<dbReference type="Pfam" id="PF14718">
    <property type="entry name" value="SLT_L"/>
    <property type="match status" value="1"/>
</dbReference>
<dbReference type="GO" id="GO:0004553">
    <property type="term" value="F:hydrolase activity, hydrolyzing O-glycosyl compounds"/>
    <property type="evidence" value="ECO:0007669"/>
    <property type="project" value="InterPro"/>
</dbReference>
<dbReference type="SUPFAM" id="SSF48435">
    <property type="entry name" value="Bacterial muramidases"/>
    <property type="match status" value="1"/>
</dbReference>
<dbReference type="PANTHER" id="PTHR37423">
    <property type="entry name" value="SOLUBLE LYTIC MUREIN TRANSGLYCOSYLASE-RELATED"/>
    <property type="match status" value="1"/>
</dbReference>
<dbReference type="InterPro" id="IPR037061">
    <property type="entry name" value="Lytic_TGlycoase_superhlx_L_sf"/>
</dbReference>
<dbReference type="InterPro" id="IPR023346">
    <property type="entry name" value="Lysozyme-like_dom_sf"/>
</dbReference>
<evidence type="ECO:0000259" key="5">
    <source>
        <dbReference type="Pfam" id="PF14718"/>
    </source>
</evidence>
<sequence length="654" mass="73612">MGTRATLLAGLLLAATAATASADRSADRTEERQLFRQAELALHYGQQGRFRTLTRELRHYPLLPYLLRRDLGNRLGQADNAELRLFFYRYGDTLPGDRLRRQLLNRLANRGDWDRFLRFWTPDMGTRLGCHHRRALLETGKRDRALEGMQSVWLTGESLPGACDPVLAAWKEGGGLTPALVERRLGLAVRASELGLARYLLRQLEGEARQRGERWLKLWYDPERAADWLDPPANASTAQLVWGLQRWARRDPAEALEAWRSKGANRAYTPDQRMAMERALATSLAREDDPRARAMLHRLARYSGDSEPARIGLTLALQSRDWDQVLATVEALPTEVADGQRWRYWRARALAATGRQKEAAGIYRELARERGYYAFLAADRSGTSPYQISPAGGSPTSSAITRNYPGLARAFELRALQRHPDARREWNRAIAEMPREDRAAAARLAAARGWHDRALATALDSGLEDPRVYYPLGHGEAVTTLTESHKLDAAWVLALIRQESGFITDIRSGAGALGLMQLMPATARSVASRMNRPAPGVRDLIDAETNLTLGVRYLARNARRFDYHPAVVTAAYNAGPTRVSRWLPEQGQVPADIWVETMPYRETRRYVRRVMTATVFYEQRLGREPTPLGQRLRPVTAPGYERVAQAEEGTPSNP</sequence>
<keyword evidence="2 3" id="KW-0732">Signal</keyword>
<dbReference type="STRING" id="1123397.SAMN05660831_01144"/>
<dbReference type="InterPro" id="IPR008939">
    <property type="entry name" value="Lytic_TGlycosylase_superhlx_U"/>
</dbReference>
<dbReference type="RefSeq" id="WP_093427808.1">
    <property type="nucleotide sequence ID" value="NZ_FOMJ01000003.1"/>
</dbReference>
<accession>A0A1I1QWZ7</accession>
<dbReference type="Gene3D" id="1.10.1240.20">
    <property type="entry name" value="Lytic transglycosylase, superhelical linker domain"/>
    <property type="match status" value="1"/>
</dbReference>
<dbReference type="Pfam" id="PF01464">
    <property type="entry name" value="SLT"/>
    <property type="match status" value="1"/>
</dbReference>
<name>A0A1I1QWZ7_9GAMM</name>
<dbReference type="GO" id="GO:0042597">
    <property type="term" value="C:periplasmic space"/>
    <property type="evidence" value="ECO:0007669"/>
    <property type="project" value="InterPro"/>
</dbReference>
<feature type="domain" description="Lytic transglycosylase superhelical linker" evidence="5">
    <location>
        <begin position="402"/>
        <end position="460"/>
    </location>
</feature>
<dbReference type="Pfam" id="PF00760">
    <property type="entry name" value="Cucumo_coat"/>
    <property type="match status" value="1"/>
</dbReference>
<evidence type="ECO:0000256" key="3">
    <source>
        <dbReference type="SAM" id="SignalP"/>
    </source>
</evidence>
<evidence type="ECO:0000313" key="7">
    <source>
        <dbReference type="Proteomes" id="UP000198611"/>
    </source>
</evidence>
<feature type="domain" description="Transglycosylase SLT" evidence="4">
    <location>
        <begin position="483"/>
        <end position="590"/>
    </location>
</feature>
<dbReference type="InterPro" id="IPR012289">
    <property type="entry name" value="Lytic_TGlycosylase_superhlx_L"/>
</dbReference>
<evidence type="ECO:0000259" key="4">
    <source>
        <dbReference type="Pfam" id="PF01464"/>
    </source>
</evidence>
<feature type="signal peptide" evidence="3">
    <location>
        <begin position="1"/>
        <end position="20"/>
    </location>
</feature>
<reference evidence="6 7" key="1">
    <citation type="submission" date="2016-10" db="EMBL/GenBank/DDBJ databases">
        <authorList>
            <person name="de Groot N.N."/>
        </authorList>
    </citation>
    <scope>NUCLEOTIDE SEQUENCE [LARGE SCALE GENOMIC DNA]</scope>
    <source>
        <strain evidence="6 7">HL3</strain>
    </source>
</reference>
<dbReference type="Gene3D" id="1.10.530.10">
    <property type="match status" value="1"/>
</dbReference>
<dbReference type="SUPFAM" id="SSF53955">
    <property type="entry name" value="Lysozyme-like"/>
    <property type="match status" value="1"/>
</dbReference>
<evidence type="ECO:0000256" key="2">
    <source>
        <dbReference type="ARBA" id="ARBA00022729"/>
    </source>
</evidence>
<organism evidence="6 7">
    <name type="scientific">Thiohalospira halophila DSM 15071</name>
    <dbReference type="NCBI Taxonomy" id="1123397"/>
    <lineage>
        <taxon>Bacteria</taxon>
        <taxon>Pseudomonadati</taxon>
        <taxon>Pseudomonadota</taxon>
        <taxon>Gammaproteobacteria</taxon>
        <taxon>Thiohalospirales</taxon>
        <taxon>Thiohalospiraceae</taxon>
        <taxon>Thiohalospira</taxon>
    </lineage>
</organism>
<dbReference type="Proteomes" id="UP000198611">
    <property type="component" value="Unassembled WGS sequence"/>
</dbReference>
<gene>
    <name evidence="6" type="ORF">SAMN05660831_01144</name>
</gene>
<comment type="similarity">
    <text evidence="1">Belongs to the transglycosylase Slt family.</text>
</comment>
<dbReference type="EMBL" id="FOMJ01000003">
    <property type="protein sequence ID" value="SFD22560.1"/>
    <property type="molecule type" value="Genomic_DNA"/>
</dbReference>
<proteinExistence type="inferred from homology"/>
<keyword evidence="7" id="KW-1185">Reference proteome</keyword>
<protein>
    <submittedName>
        <fullName evidence="6">Soluble lytic murein transglycosylase</fullName>
    </submittedName>
</protein>
<dbReference type="PANTHER" id="PTHR37423:SF5">
    <property type="entry name" value="SOLUBLE LYTIC MUREIN TRANSGLYCOSYLASE"/>
    <property type="match status" value="1"/>
</dbReference>
<evidence type="ECO:0000256" key="1">
    <source>
        <dbReference type="ARBA" id="ARBA00007734"/>
    </source>
</evidence>
<evidence type="ECO:0000313" key="6">
    <source>
        <dbReference type="EMBL" id="SFD22560.1"/>
    </source>
</evidence>